<dbReference type="SMART" id="SM00353">
    <property type="entry name" value="HLH"/>
    <property type="match status" value="1"/>
</dbReference>
<dbReference type="Gene3D" id="4.10.280.10">
    <property type="entry name" value="Helix-loop-helix DNA-binding domain"/>
    <property type="match status" value="1"/>
</dbReference>
<feature type="compositionally biased region" description="Basic and acidic residues" evidence="6">
    <location>
        <begin position="265"/>
        <end position="275"/>
    </location>
</feature>
<feature type="domain" description="BHLH" evidence="7">
    <location>
        <begin position="259"/>
        <end position="309"/>
    </location>
</feature>
<dbReference type="SUPFAM" id="SSF47459">
    <property type="entry name" value="HLH, helix-loop-helix DNA-binding domain"/>
    <property type="match status" value="1"/>
</dbReference>
<dbReference type="InterPro" id="IPR036638">
    <property type="entry name" value="HLH_DNA-bd_sf"/>
</dbReference>
<gene>
    <name evidence="8" type="ORF">K2173_004003</name>
</gene>
<keyword evidence="3" id="KW-0238">DNA-binding</keyword>
<proteinExistence type="predicted"/>
<dbReference type="GO" id="GO:0003700">
    <property type="term" value="F:DNA-binding transcription factor activity"/>
    <property type="evidence" value="ECO:0007669"/>
    <property type="project" value="InterPro"/>
</dbReference>
<accession>A0AAV8SJH3</accession>
<dbReference type="InterPro" id="IPR011598">
    <property type="entry name" value="bHLH_dom"/>
</dbReference>
<feature type="region of interest" description="Disordered" evidence="6">
    <location>
        <begin position="115"/>
        <end position="190"/>
    </location>
</feature>
<comment type="subcellular location">
    <subcellularLocation>
        <location evidence="1">Nucleus</location>
    </subcellularLocation>
</comment>
<keyword evidence="2" id="KW-0805">Transcription regulation</keyword>
<evidence type="ECO:0000313" key="9">
    <source>
        <dbReference type="Proteomes" id="UP001159364"/>
    </source>
</evidence>
<keyword evidence="9" id="KW-1185">Reference proteome</keyword>
<organism evidence="8 9">
    <name type="scientific">Erythroxylum novogranatense</name>
    <dbReference type="NCBI Taxonomy" id="1862640"/>
    <lineage>
        <taxon>Eukaryota</taxon>
        <taxon>Viridiplantae</taxon>
        <taxon>Streptophyta</taxon>
        <taxon>Embryophyta</taxon>
        <taxon>Tracheophyta</taxon>
        <taxon>Spermatophyta</taxon>
        <taxon>Magnoliopsida</taxon>
        <taxon>eudicotyledons</taxon>
        <taxon>Gunneridae</taxon>
        <taxon>Pentapetalae</taxon>
        <taxon>rosids</taxon>
        <taxon>fabids</taxon>
        <taxon>Malpighiales</taxon>
        <taxon>Erythroxylaceae</taxon>
        <taxon>Erythroxylum</taxon>
    </lineage>
</organism>
<dbReference type="PANTHER" id="PTHR46412">
    <property type="entry name" value="BES1-INTERACTING MYC-LIKE PROTEIN"/>
    <property type="match status" value="1"/>
</dbReference>
<evidence type="ECO:0000256" key="2">
    <source>
        <dbReference type="ARBA" id="ARBA00023015"/>
    </source>
</evidence>
<feature type="region of interest" description="Disordered" evidence="6">
    <location>
        <begin position="504"/>
        <end position="551"/>
    </location>
</feature>
<evidence type="ECO:0000256" key="4">
    <source>
        <dbReference type="ARBA" id="ARBA00023163"/>
    </source>
</evidence>
<feature type="region of interest" description="Disordered" evidence="6">
    <location>
        <begin position="1"/>
        <end position="47"/>
    </location>
</feature>
<name>A0AAV8SJH3_9ROSI</name>
<evidence type="ECO:0000259" key="7">
    <source>
        <dbReference type="PROSITE" id="PS50888"/>
    </source>
</evidence>
<reference evidence="8 9" key="1">
    <citation type="submission" date="2021-09" db="EMBL/GenBank/DDBJ databases">
        <title>Genomic insights and catalytic innovation underlie evolution of tropane alkaloids biosynthesis.</title>
        <authorList>
            <person name="Wang Y.-J."/>
            <person name="Tian T."/>
            <person name="Huang J.-P."/>
            <person name="Huang S.-X."/>
        </authorList>
    </citation>
    <scope>NUCLEOTIDE SEQUENCE [LARGE SCALE GENOMIC DNA]</scope>
    <source>
        <strain evidence="8">KIB-2018</strain>
        <tissue evidence="8">Leaf</tissue>
    </source>
</reference>
<feature type="region of interest" description="Disordered" evidence="6">
    <location>
        <begin position="230"/>
        <end position="275"/>
    </location>
</feature>
<protein>
    <recommendedName>
        <fullName evidence="7">BHLH domain-containing protein</fullName>
    </recommendedName>
</protein>
<dbReference type="GO" id="GO:0046983">
    <property type="term" value="F:protein dimerization activity"/>
    <property type="evidence" value="ECO:0007669"/>
    <property type="project" value="InterPro"/>
</dbReference>
<dbReference type="CDD" id="cd11453">
    <property type="entry name" value="bHLH_AtBIM_like"/>
    <property type="match status" value="1"/>
</dbReference>
<dbReference type="Pfam" id="PF00010">
    <property type="entry name" value="HLH"/>
    <property type="match status" value="1"/>
</dbReference>
<dbReference type="GO" id="GO:0003677">
    <property type="term" value="F:DNA binding"/>
    <property type="evidence" value="ECO:0007669"/>
    <property type="project" value="UniProtKB-KW"/>
</dbReference>
<feature type="compositionally biased region" description="Polar residues" evidence="6">
    <location>
        <begin position="520"/>
        <end position="542"/>
    </location>
</feature>
<feature type="compositionally biased region" description="Polar residues" evidence="6">
    <location>
        <begin position="119"/>
        <end position="140"/>
    </location>
</feature>
<dbReference type="GO" id="GO:0006351">
    <property type="term" value="P:DNA-templated transcription"/>
    <property type="evidence" value="ECO:0007669"/>
    <property type="project" value="InterPro"/>
</dbReference>
<keyword evidence="4" id="KW-0804">Transcription</keyword>
<evidence type="ECO:0000256" key="6">
    <source>
        <dbReference type="SAM" id="MobiDB-lite"/>
    </source>
</evidence>
<dbReference type="GO" id="GO:0005634">
    <property type="term" value="C:nucleus"/>
    <property type="evidence" value="ECO:0007669"/>
    <property type="project" value="UniProtKB-SubCell"/>
</dbReference>
<feature type="compositionally biased region" description="Basic and acidic residues" evidence="6">
    <location>
        <begin position="246"/>
        <end position="258"/>
    </location>
</feature>
<keyword evidence="5" id="KW-0539">Nucleus</keyword>
<evidence type="ECO:0000256" key="5">
    <source>
        <dbReference type="ARBA" id="ARBA00023242"/>
    </source>
</evidence>
<comment type="caution">
    <text evidence="8">The sequence shown here is derived from an EMBL/GenBank/DDBJ whole genome shotgun (WGS) entry which is preliminary data.</text>
</comment>
<dbReference type="FunFam" id="4.10.280.10:FF:000093">
    <property type="entry name" value="BHLH domain class transcription factor"/>
    <property type="match status" value="1"/>
</dbReference>
<dbReference type="AlphaFoldDB" id="A0AAV8SJH3"/>
<dbReference type="PANTHER" id="PTHR46412:SF3">
    <property type="entry name" value="TRANSCRIPTION FACTOR BIM1"/>
    <property type="match status" value="1"/>
</dbReference>
<dbReference type="InterPro" id="IPR044295">
    <property type="entry name" value="BIM1/2/3"/>
</dbReference>
<evidence type="ECO:0000313" key="8">
    <source>
        <dbReference type="EMBL" id="KAJ8752367.1"/>
    </source>
</evidence>
<evidence type="ECO:0000256" key="3">
    <source>
        <dbReference type="ARBA" id="ARBA00023125"/>
    </source>
</evidence>
<evidence type="ECO:0000256" key="1">
    <source>
        <dbReference type="ARBA" id="ARBA00004123"/>
    </source>
</evidence>
<feature type="compositionally biased region" description="Low complexity" evidence="6">
    <location>
        <begin position="179"/>
        <end position="190"/>
    </location>
</feature>
<feature type="compositionally biased region" description="Polar residues" evidence="6">
    <location>
        <begin position="161"/>
        <end position="170"/>
    </location>
</feature>
<dbReference type="EMBL" id="JAIWQS010000010">
    <property type="protein sequence ID" value="KAJ8752367.1"/>
    <property type="molecule type" value="Genomic_DNA"/>
</dbReference>
<sequence length="551" mass="60810">MMEPPQQRSFGTEGERKPTHDFLSVYTHSTVQLQHDPKPASQSQGGYLKTHDFLRPLERVWKASAAKEESNQIPALEKPLPPTSAEHILPGGIGTYSISHISYFNQRPPKPECMVSTVAEASSTERNGENSNCSSYTGSGFTLWEESASKKGKTGKENVGEKSNSSTLRETASKAPRPSQSSSDNHRNSFSSLASSHLLNRPSGQKNQSFIEMIKSSTQDDDLDDDEEIVLKKESPSPVHKGKLRVKVEGKSSDEKANTPRSKHSATEQRRRSKINDRFQMLRELIPRSDQKRDKASFLMEVIEYVQFLQEKVHKYEGSYALWNHEQAKLVPWENNNRHADSYVDQSQRMVSGSGTGSVAATKLNEKSMAVSACIPGDVSNQAEAAVNFKPLDHHPGITNRAVPFPVSLPQNFCPTRSSITQFPPRLGSEFEILENQHQAQLGHTRTVAADKMKQEDLTIEGGTISVSSVYSRGLLNTLTQALQGSGVDLSQASISVQIELGKQAGDRPTATTPALKENNVPSDNQGTKRSRISTRGESQQALKRMKTTKG</sequence>
<feature type="compositionally biased region" description="Polar residues" evidence="6">
    <location>
        <begin position="1"/>
        <end position="10"/>
    </location>
</feature>
<dbReference type="PROSITE" id="PS50888">
    <property type="entry name" value="BHLH"/>
    <property type="match status" value="1"/>
</dbReference>
<dbReference type="Proteomes" id="UP001159364">
    <property type="component" value="Linkage Group LG10"/>
</dbReference>